<keyword evidence="3" id="KW-1185">Reference proteome</keyword>
<feature type="region of interest" description="Disordered" evidence="1">
    <location>
        <begin position="109"/>
        <end position="151"/>
    </location>
</feature>
<dbReference type="AlphaFoldDB" id="H2ZLC4"/>
<evidence type="ECO:0000256" key="1">
    <source>
        <dbReference type="SAM" id="MobiDB-lite"/>
    </source>
</evidence>
<organism evidence="2 3">
    <name type="scientific">Ciona savignyi</name>
    <name type="common">Pacific transparent sea squirt</name>
    <dbReference type="NCBI Taxonomy" id="51511"/>
    <lineage>
        <taxon>Eukaryota</taxon>
        <taxon>Metazoa</taxon>
        <taxon>Chordata</taxon>
        <taxon>Tunicata</taxon>
        <taxon>Ascidiacea</taxon>
        <taxon>Phlebobranchia</taxon>
        <taxon>Cionidae</taxon>
        <taxon>Ciona</taxon>
    </lineage>
</organism>
<reference evidence="2" key="3">
    <citation type="submission" date="2025-09" db="UniProtKB">
        <authorList>
            <consortium name="Ensembl"/>
        </authorList>
    </citation>
    <scope>IDENTIFICATION</scope>
</reference>
<dbReference type="HOGENOM" id="CLU_1735545_0_0_1"/>
<dbReference type="InParanoid" id="H2ZLC4"/>
<evidence type="ECO:0000313" key="3">
    <source>
        <dbReference type="Proteomes" id="UP000007875"/>
    </source>
</evidence>
<sequence>MAGGAFLQPFVPGAVPLPHGVAQGVHPQSAFLPTTTEEERIFSHLGTSGEKNTSVSEHQISEPSFTISLPTSVTNSRGNPHVTPNPMFPNYFSSIYAPMPDIGVNYTYTRSDPGVGGSPQAGSQPLRFHPGTSVSLKDGQFNLVRGSEPSP</sequence>
<dbReference type="Proteomes" id="UP000007875">
    <property type="component" value="Unassembled WGS sequence"/>
</dbReference>
<protein>
    <submittedName>
        <fullName evidence="2">Uncharacterized protein</fullName>
    </submittedName>
</protein>
<name>H2ZLC4_CIOSA</name>
<proteinExistence type="predicted"/>
<reference evidence="3" key="1">
    <citation type="submission" date="2003-08" db="EMBL/GenBank/DDBJ databases">
        <authorList>
            <person name="Birren B."/>
            <person name="Nusbaum C."/>
            <person name="Abebe A."/>
            <person name="Abouelleil A."/>
            <person name="Adekoya E."/>
            <person name="Ait-zahra M."/>
            <person name="Allen N."/>
            <person name="Allen T."/>
            <person name="An P."/>
            <person name="Anderson M."/>
            <person name="Anderson S."/>
            <person name="Arachchi H."/>
            <person name="Armbruster J."/>
            <person name="Bachantsang P."/>
            <person name="Baldwin J."/>
            <person name="Barry A."/>
            <person name="Bayul T."/>
            <person name="Blitshsteyn B."/>
            <person name="Bloom T."/>
            <person name="Blye J."/>
            <person name="Boguslavskiy L."/>
            <person name="Borowsky M."/>
            <person name="Boukhgalter B."/>
            <person name="Brunache A."/>
            <person name="Butler J."/>
            <person name="Calixte N."/>
            <person name="Calvo S."/>
            <person name="Camarata J."/>
            <person name="Campo K."/>
            <person name="Chang J."/>
            <person name="Cheshatsang Y."/>
            <person name="Citroen M."/>
            <person name="Collymore A."/>
            <person name="Considine T."/>
            <person name="Cook A."/>
            <person name="Cooke P."/>
            <person name="Corum B."/>
            <person name="Cuomo C."/>
            <person name="David R."/>
            <person name="Dawoe T."/>
            <person name="Degray S."/>
            <person name="Dodge S."/>
            <person name="Dooley K."/>
            <person name="Dorje P."/>
            <person name="Dorjee K."/>
            <person name="Dorris L."/>
            <person name="Duffey N."/>
            <person name="Dupes A."/>
            <person name="Elkins T."/>
            <person name="Engels R."/>
            <person name="Erickson J."/>
            <person name="Farina A."/>
            <person name="Faro S."/>
            <person name="Ferreira P."/>
            <person name="Fischer H."/>
            <person name="Fitzgerald M."/>
            <person name="Foley K."/>
            <person name="Gage D."/>
            <person name="Galagan J."/>
            <person name="Gearin G."/>
            <person name="Gnerre S."/>
            <person name="Gnirke A."/>
            <person name="Goyette A."/>
            <person name="Graham J."/>
            <person name="Grandbois E."/>
            <person name="Gyaltsen K."/>
            <person name="Hafez N."/>
            <person name="Hagopian D."/>
            <person name="Hagos B."/>
            <person name="Hall J."/>
            <person name="Hatcher B."/>
            <person name="Heller A."/>
            <person name="Higgins H."/>
            <person name="Honan T."/>
            <person name="Horn A."/>
            <person name="Houde N."/>
            <person name="Hughes L."/>
            <person name="Hulme W."/>
            <person name="Husby E."/>
            <person name="Iliev I."/>
            <person name="Jaffe D."/>
            <person name="Jones C."/>
            <person name="Kamal M."/>
            <person name="Kamat A."/>
            <person name="Kamvysselis M."/>
            <person name="Karlsson E."/>
            <person name="Kells C."/>
            <person name="Kieu A."/>
            <person name="Kisner P."/>
            <person name="Kodira C."/>
            <person name="Kulbokas E."/>
            <person name="Labutti K."/>
            <person name="Lama D."/>
            <person name="Landers T."/>
            <person name="Leger J."/>
            <person name="Levine S."/>
            <person name="Lewis D."/>
            <person name="Lewis T."/>
            <person name="Lindblad-toh K."/>
            <person name="Liu X."/>
            <person name="Lokyitsang T."/>
            <person name="Lokyitsang Y."/>
            <person name="Lucien O."/>
            <person name="Lui A."/>
            <person name="Ma L.J."/>
            <person name="Mabbitt R."/>
            <person name="Macdonald J."/>
            <person name="Maclean C."/>
            <person name="Major J."/>
            <person name="Manning J."/>
            <person name="Marabella R."/>
            <person name="Maru K."/>
            <person name="Matthews C."/>
            <person name="Mauceli E."/>
            <person name="Mccarthy M."/>
            <person name="Mcdonough S."/>
            <person name="Mcghee T."/>
            <person name="Meldrim J."/>
            <person name="Meneus L."/>
            <person name="Mesirov J."/>
            <person name="Mihalev A."/>
            <person name="Mihova T."/>
            <person name="Mikkelsen T."/>
            <person name="Mlenga V."/>
            <person name="Moru K."/>
            <person name="Mozes J."/>
            <person name="Mulrain L."/>
            <person name="Munson G."/>
            <person name="Naylor J."/>
            <person name="Newes C."/>
            <person name="Nguyen C."/>
            <person name="Nguyen N."/>
            <person name="Nguyen T."/>
            <person name="Nicol R."/>
            <person name="Nielsen C."/>
            <person name="Nizzari M."/>
            <person name="Norbu C."/>
            <person name="Norbu N."/>
            <person name="O'donnell P."/>
            <person name="Okoawo O."/>
            <person name="O'leary S."/>
            <person name="Omotosho B."/>
            <person name="O'neill K."/>
            <person name="Osman S."/>
            <person name="Parker S."/>
            <person name="Perrin D."/>
            <person name="Phunkhang P."/>
            <person name="Piqani B."/>
            <person name="Purcell S."/>
            <person name="Rachupka T."/>
            <person name="Ramasamy U."/>
            <person name="Rameau R."/>
            <person name="Ray V."/>
            <person name="Raymond C."/>
            <person name="Retta R."/>
            <person name="Richardson S."/>
            <person name="Rise C."/>
            <person name="Rodriguez J."/>
            <person name="Rogers J."/>
            <person name="Rogov P."/>
            <person name="Rutman M."/>
            <person name="Schupbach R."/>
            <person name="Seaman C."/>
            <person name="Settipalli S."/>
            <person name="Sharpe T."/>
            <person name="Sheridan J."/>
            <person name="Sherpa N."/>
            <person name="Shi J."/>
            <person name="Smirnov S."/>
            <person name="Smith C."/>
            <person name="Sougnez C."/>
            <person name="Spencer B."/>
            <person name="Stalker J."/>
            <person name="Stange-thomann N."/>
            <person name="Stavropoulos S."/>
            <person name="Stetson K."/>
            <person name="Stone C."/>
            <person name="Stone S."/>
            <person name="Stubbs M."/>
            <person name="Talamas J."/>
            <person name="Tchuinga P."/>
            <person name="Tenzing P."/>
            <person name="Tesfaye S."/>
            <person name="Theodore J."/>
            <person name="Thoulutsang Y."/>
            <person name="Topham K."/>
            <person name="Towey S."/>
            <person name="Tsamla T."/>
            <person name="Tsomo N."/>
            <person name="Vallee D."/>
            <person name="Vassiliev H."/>
            <person name="Venkataraman V."/>
            <person name="Vinson J."/>
            <person name="Vo A."/>
            <person name="Wade C."/>
            <person name="Wang S."/>
            <person name="Wangchuk T."/>
            <person name="Wangdi T."/>
            <person name="Whittaker C."/>
            <person name="Wilkinson J."/>
            <person name="Wu Y."/>
            <person name="Wyman D."/>
            <person name="Yadav S."/>
            <person name="Yang S."/>
            <person name="Yang X."/>
            <person name="Yeager S."/>
            <person name="Yee E."/>
            <person name="Young G."/>
            <person name="Zainoun J."/>
            <person name="Zembeck L."/>
            <person name="Zimmer A."/>
            <person name="Zody M."/>
            <person name="Lander E."/>
        </authorList>
    </citation>
    <scope>NUCLEOTIDE SEQUENCE [LARGE SCALE GENOMIC DNA]</scope>
</reference>
<accession>H2ZLC4</accession>
<reference evidence="2" key="2">
    <citation type="submission" date="2025-08" db="UniProtKB">
        <authorList>
            <consortium name="Ensembl"/>
        </authorList>
    </citation>
    <scope>IDENTIFICATION</scope>
</reference>
<dbReference type="Ensembl" id="ENSCSAVT00000018590.1">
    <property type="protein sequence ID" value="ENSCSAVP00000018390.1"/>
    <property type="gene ID" value="ENSCSAVG00000010798.1"/>
</dbReference>
<evidence type="ECO:0000313" key="2">
    <source>
        <dbReference type="Ensembl" id="ENSCSAVP00000018390.1"/>
    </source>
</evidence>